<evidence type="ECO:0000313" key="1">
    <source>
        <dbReference type="EMBL" id="EMA30329.1"/>
    </source>
</evidence>
<dbReference type="AlphaFoldDB" id="M0LD11"/>
<evidence type="ECO:0000313" key="2">
    <source>
        <dbReference type="Proteomes" id="UP000011524"/>
    </source>
</evidence>
<organism evidence="1 2">
    <name type="scientific">Haloarcula japonica (strain ATCC 49778 / DSM 6131 / JCM 7785 / NBRC 101032 / NCIMB 13157 / TR-1)</name>
    <dbReference type="NCBI Taxonomy" id="1227453"/>
    <lineage>
        <taxon>Archaea</taxon>
        <taxon>Methanobacteriati</taxon>
        <taxon>Methanobacteriota</taxon>
        <taxon>Stenosarchaea group</taxon>
        <taxon>Halobacteria</taxon>
        <taxon>Halobacteriales</taxon>
        <taxon>Haloarculaceae</taxon>
        <taxon>Haloarcula</taxon>
    </lineage>
</organism>
<keyword evidence="2" id="KW-1185">Reference proteome</keyword>
<dbReference type="Proteomes" id="UP000011524">
    <property type="component" value="Unassembled WGS sequence"/>
</dbReference>
<accession>M0LD11</accession>
<name>M0LD11_HALJT</name>
<comment type="caution">
    <text evidence="1">The sequence shown here is derived from an EMBL/GenBank/DDBJ whole genome shotgun (WGS) entry which is preliminary data.</text>
</comment>
<gene>
    <name evidence="1" type="ORF">C444_10614</name>
</gene>
<protein>
    <submittedName>
        <fullName evidence="1">Uncharacterized protein</fullName>
    </submittedName>
</protein>
<sequence length="176" mass="20751">MEFESVWEDFDAYQQFYVKETIAGQMVMLEGSISDFEGFLELLQYELRERAGESPFIEDRGESPSIVAETNQNGDPKAWVDVDDWVRMFAIPLIQTEKPEYLQENLIEYSQNQADGHYRYFQSWTEDEYCIIWQALRTAESKWTWVPETSYEHYTSVLNRARMAQNEIGEKVLGVL</sequence>
<proteinExistence type="predicted"/>
<reference evidence="1 2" key="1">
    <citation type="journal article" date="2014" name="PLoS Genet.">
        <title>Phylogenetically driven sequencing of extremely halophilic archaea reveals strategies for static and dynamic osmo-response.</title>
        <authorList>
            <person name="Becker E.A."/>
            <person name="Seitzer P.M."/>
            <person name="Tritt A."/>
            <person name="Larsen D."/>
            <person name="Krusor M."/>
            <person name="Yao A.I."/>
            <person name="Wu D."/>
            <person name="Madern D."/>
            <person name="Eisen J.A."/>
            <person name="Darling A.E."/>
            <person name="Facciotti M.T."/>
        </authorList>
    </citation>
    <scope>NUCLEOTIDE SEQUENCE [LARGE SCALE GENOMIC DNA]</scope>
    <source>
        <strain evidence="2">ATCC 49778 / DSM 6131 / JCM 7785 / NBRC 101032 / NCIMB 13157 / TR-1</strain>
    </source>
</reference>
<dbReference type="EMBL" id="AOLY01000035">
    <property type="protein sequence ID" value="EMA30329.1"/>
    <property type="molecule type" value="Genomic_DNA"/>
</dbReference>